<dbReference type="SMR" id="A0A0G3FH42"/>
<dbReference type="SUPFAM" id="SSF53474">
    <property type="entry name" value="alpha/beta-Hydrolases"/>
    <property type="match status" value="1"/>
</dbReference>
<protein>
    <recommendedName>
        <fullName evidence="3">Alpha/beta hydrolase fold-3 domain-containing protein</fullName>
    </recommendedName>
</protein>
<dbReference type="InterPro" id="IPR002168">
    <property type="entry name" value="Lipase_GDXG_HIS_AS"/>
</dbReference>
<dbReference type="EMBL" id="KP347763">
    <property type="protein sequence ID" value="AKJ87258.1"/>
    <property type="molecule type" value="Genomic_DNA"/>
</dbReference>
<dbReference type="PANTHER" id="PTHR48081">
    <property type="entry name" value="AB HYDROLASE SUPERFAMILY PROTEIN C4A8.06C"/>
    <property type="match status" value="1"/>
</dbReference>
<evidence type="ECO:0000313" key="4">
    <source>
        <dbReference type="EMBL" id="AKJ87258.1"/>
    </source>
</evidence>
<dbReference type="InterPro" id="IPR050300">
    <property type="entry name" value="GDXG_lipolytic_enzyme"/>
</dbReference>
<dbReference type="PANTHER" id="PTHR48081:SF8">
    <property type="entry name" value="ALPHA_BETA HYDROLASE FOLD-3 DOMAIN-CONTAINING PROTEIN-RELATED"/>
    <property type="match status" value="1"/>
</dbReference>
<dbReference type="AlphaFoldDB" id="A0A0G3FH42"/>
<dbReference type="Pfam" id="PF07859">
    <property type="entry name" value="Abhydrolase_3"/>
    <property type="match status" value="1"/>
</dbReference>
<keyword evidence="2" id="KW-0378">Hydrolase</keyword>
<feature type="domain" description="Alpha/beta hydrolase fold-3" evidence="3">
    <location>
        <begin position="76"/>
        <end position="276"/>
    </location>
</feature>
<dbReference type="Gene3D" id="3.40.50.1820">
    <property type="entry name" value="alpha/beta hydrolase"/>
    <property type="match status" value="1"/>
</dbReference>
<organism evidence="4">
    <name type="scientific">uncultured organism</name>
    <dbReference type="NCBI Taxonomy" id="155900"/>
    <lineage>
        <taxon>unclassified sequences</taxon>
        <taxon>environmental samples</taxon>
    </lineage>
</organism>
<proteinExistence type="inferred from homology"/>
<name>A0A0G3FH42_9ZZZZ</name>
<dbReference type="PROSITE" id="PS01173">
    <property type="entry name" value="LIPASE_GDXG_HIS"/>
    <property type="match status" value="1"/>
</dbReference>
<dbReference type="ESTHER" id="9zzzz-a0a0g3fh42">
    <property type="family name" value="Hormone-sensitive_lipase_like"/>
</dbReference>
<evidence type="ECO:0000259" key="3">
    <source>
        <dbReference type="Pfam" id="PF07859"/>
    </source>
</evidence>
<reference evidence="4" key="1">
    <citation type="submission" date="2014-12" db="EMBL/GenBank/DDBJ databases">
        <title>Investigation of esterase diversity in environmental metagenomes.</title>
        <authorList>
            <person name="Popovic A."/>
            <person name="Tchigvintsev A."/>
            <person name="Nocek B."/>
            <person name="Hajighasemi M."/>
            <person name="Brown G."/>
            <person name="Xu X."/>
            <person name="Li H."/>
            <person name="Glinos J."/>
            <person name="Yim V."/>
            <person name="Pelletier E."/>
            <person name="Chernikova T.N."/>
            <person name="Golyshina O.V."/>
            <person name="Tran H."/>
            <person name="Le Paslier D."/>
            <person name="Yakimov M.M."/>
            <person name="Savchenko A."/>
            <person name="Golyshin P.N."/>
            <person name="Yakunin A.F."/>
        </authorList>
    </citation>
    <scope>NUCLEOTIDE SEQUENCE</scope>
</reference>
<comment type="similarity">
    <text evidence="1">Belongs to the 'GDXG' lipolytic enzyme family.</text>
</comment>
<evidence type="ECO:0000256" key="1">
    <source>
        <dbReference type="ARBA" id="ARBA00010515"/>
    </source>
</evidence>
<evidence type="ECO:0000256" key="2">
    <source>
        <dbReference type="ARBA" id="ARBA00022801"/>
    </source>
</evidence>
<accession>A0A0G3FH42</accession>
<sequence length="307" mass="33203">MSWQRVALNLILRLTEKPYLARVRDPEVIRASFERRARWLFRPPRSVPVRQVRLGTGSRGLEALRVGDGADGGPVILYFHGGAYVFGSPRTHAGLAARLAQVTGLPVCLPDYRKAPEHPFPAAVEDARAAFEALVASGIPAGRIVLGGDSAGGGLALALLGDLCARGADLPAAAFAFSPLTDLGFSGESFRANAARDVMLPAGRDRDMAQMYLQGADPEQPLASPLMADFTGAGPVWLAAGDTEIMLDDTRRMAAHLRRQGVVVEEIIARDLPHVWPFFWRYLPEGAETLRALAGWISRQSWRSGES</sequence>
<dbReference type="InterPro" id="IPR013094">
    <property type="entry name" value="AB_hydrolase_3"/>
</dbReference>
<dbReference type="InterPro" id="IPR029058">
    <property type="entry name" value="AB_hydrolase_fold"/>
</dbReference>
<dbReference type="GO" id="GO:0016787">
    <property type="term" value="F:hydrolase activity"/>
    <property type="evidence" value="ECO:0007669"/>
    <property type="project" value="UniProtKB-KW"/>
</dbReference>